<dbReference type="Pfam" id="PF08766">
    <property type="entry name" value="DEK_C"/>
    <property type="match status" value="1"/>
</dbReference>
<feature type="transmembrane region" description="Helical" evidence="19">
    <location>
        <begin position="975"/>
        <end position="994"/>
    </location>
</feature>
<keyword evidence="8 17" id="KW-0067">ATP-binding</keyword>
<feature type="transmembrane region" description="Helical" evidence="19">
    <location>
        <begin position="1693"/>
        <end position="1714"/>
    </location>
</feature>
<dbReference type="GO" id="GO:0003774">
    <property type="term" value="F:cytoskeletal motor activity"/>
    <property type="evidence" value="ECO:0007669"/>
    <property type="project" value="UniProtKB-UniRule"/>
</dbReference>
<dbReference type="InterPro" id="IPR001609">
    <property type="entry name" value="Myosin_head_motor_dom-like"/>
</dbReference>
<feature type="region of interest" description="Disordered" evidence="18">
    <location>
        <begin position="672"/>
        <end position="714"/>
    </location>
</feature>
<dbReference type="GO" id="GO:0004100">
    <property type="term" value="F:chitin synthase activity"/>
    <property type="evidence" value="ECO:0007669"/>
    <property type="project" value="UniProtKB-EC"/>
</dbReference>
<dbReference type="PANTHER" id="PTHR22914:SF45">
    <property type="entry name" value="CHITIN SYNTHASE"/>
    <property type="match status" value="1"/>
</dbReference>
<dbReference type="GO" id="GO:0003779">
    <property type="term" value="F:actin binding"/>
    <property type="evidence" value="ECO:0007669"/>
    <property type="project" value="UniProtKB-KW"/>
</dbReference>
<dbReference type="SMART" id="SM00242">
    <property type="entry name" value="MYSc"/>
    <property type="match status" value="1"/>
</dbReference>
<keyword evidence="6 19" id="KW-0812">Transmembrane</keyword>
<dbReference type="SMART" id="SM01117">
    <property type="entry name" value="Cyt-b5"/>
    <property type="match status" value="2"/>
</dbReference>
<dbReference type="GO" id="GO:0030448">
    <property type="term" value="P:hyphal growth"/>
    <property type="evidence" value="ECO:0007669"/>
    <property type="project" value="UniProtKB-ARBA"/>
</dbReference>
<feature type="transmembrane region" description="Helical" evidence="19">
    <location>
        <begin position="1721"/>
        <end position="1744"/>
    </location>
</feature>
<dbReference type="GO" id="GO:0009653">
    <property type="term" value="P:anatomical structure morphogenesis"/>
    <property type="evidence" value="ECO:0007669"/>
    <property type="project" value="UniProtKB-ARBA"/>
</dbReference>
<dbReference type="InterPro" id="IPR036037">
    <property type="entry name" value="MYSc_Myo17"/>
</dbReference>
<comment type="similarity">
    <text evidence="15">In the N-terminal section; belongs to the TRAFAC class myosin-kinesin ATPase superfamily. Myosin family.</text>
</comment>
<dbReference type="VEuPathDB" id="FungiDB:CCM_02966"/>
<dbReference type="GO" id="GO:0016459">
    <property type="term" value="C:myosin complex"/>
    <property type="evidence" value="ECO:0007669"/>
    <property type="project" value="UniProtKB-KW"/>
</dbReference>
<dbReference type="InterPro" id="IPR014876">
    <property type="entry name" value="DEK_C"/>
</dbReference>
<protein>
    <recommendedName>
        <fullName evidence="2">chitin synthase</fullName>
        <ecNumber evidence="2">2.4.1.16</ecNumber>
    </recommendedName>
</protein>
<dbReference type="GO" id="GO:0030428">
    <property type="term" value="C:cell septum"/>
    <property type="evidence" value="ECO:0007669"/>
    <property type="project" value="TreeGrafter"/>
</dbReference>
<keyword evidence="11 19" id="KW-0472">Membrane</keyword>
<keyword evidence="10 17" id="KW-0518">Myosin</keyword>
<comment type="similarity">
    <text evidence="17">Belongs to the TRAFAC class myosin-kinesin ATPase superfamily. Myosin family.</text>
</comment>
<sequence>MYSVAVERVPSAAPDLFSVFAGPSGWTTARPPPSGSCLSAQNLESFYFCFGHHNTIPSIPVSGFLSLLHAWQPTLCFRHPIVSPRVPISGCSPNMASHMLNLGGGAHTQDSLPSLPTHLQSDTHITAHLASRFHVAHPTARLSSHALVCLNTYTSSSKGPDGGKEGSAMAGAEDMADRAWLRLGHRSENQAVVFLGESGSGKSTIRSHLLTALLNKSSTPLSSKLSLAAYVFDTLTTTKTATTPTASKSGLFYELQYDTSSTTNPILIGGKLLDHRLERSRITDVPTGERNFHALYYLLAGTSAAERTHLGLDDSPVAGATRWKYLGHPTQLKVGINDADGFQLFKTALKKLEFPRNDIAEICQILAAILHIGQLEFENTNDTSVTGGDSGGFSHEGGNSFTAVKNKDVLAIVAAFLGINANDLQTTLGYKTKMIQKERVTVMLDPTGARAHANELARTLYALLVAWIMESANQRLCAPEESIANTISIVDFPGFVQQSSTRSVLDQLLNNAATEALYNVTLHNFFDRKAEMLESEEVSVAPTSYFDNSDAVKGLLKSGNGLLSILDDQTRRNRTDMQLLESFRKRFEGKNAAIEIGSATAKLPGSNFMTENTAATFTVKHFAGEVDYPVKGLIEENGELISGDLLNMVNTTKSEFVARLFGQDALQTVTHPNEKTTVMQASVSSKPTRAPSVMSRKGTRARPPGSRRQQQQQDALDRLEQLDNAREKDSRRAATATGLDQGASGQFLSSLDNVQKAVTDPGTNVYFMFCLKPNDRRIANQFDSKCVRTQVQTFGIAEISQRLRSADFSLFLPFGELLGLIDTETILVGSERERAEIVIEERRWPGNEVQIGSTGVFLSERCWMEVAHLSANGPARRGISADGESYGAPERNPFIASKEQLVSGGNTPLMYAGEKTKSGYFAAGDDTRSEAGVSAIGGGDMFKNFDTREQMAERGNEKDLIEVEEYKDSASRKRWVFLVYLLTWFIPDFLIRWIGRMPRKDVRMAWREKVAINFLIWFLCLVAAFFIVVFPLLICPKQYVYSPSELSSYNGKSGSKGALVSIRGNVFDLASYTPHHYPPYLNPKLLTNYAGLDISSLFPIQVSALCQGKDGSVSPEVTLDYKNTNFTGISPALISTQDLNAKYHDFRYYTNDTRPDWYFEQMTMLRALFKKGNIGYTPKYVKTLNEKQQKIGIIGGRVYDLTTYMAGGRRLIAKPGESPPDDPSLANFMSDDVVQMFQIQSGSDMTKYWNTLAMDAALRQRMKTCLDNLFYVGDVDTRNSVRCQLATYLVLAVTIVLVSVIAFKFLAALQFGGKSVPENLDKFVICQIPAYTEDEDSLRRAIDSAARMKYDDKRKLLVIICDGMIIGQGNDRPTPRIVLDILGVADTVDPEPLSFESLGEGLKQHNMGKVYSGLYEVQGHIVPFMVVVKVGKPSEVGRPGNRGKRDSQMIIMRFLNRVHYNLAMSPMELEMYHQIRNIIGVNPTFYEFMLQIDADTVVAPDSASRMVSAFIDDTRLIAVCGETALTNAKSSFITMIQVYEYYISHNLSKAFEIRAAETGKPLFVSREIVEDYSTIRVDTLHMKNLLHLGEDRYLTTLLLKYHNKYKTKYIFTAHAWTIAPDSWKVFLSQRRRWINSTVHNLVELIPMAQLCGFCCFSMRFVVFIDLLSTIVQPVTLAYIVYLIVLVIQNTSVVPVTAFILLGVIYGLQAVIFILRRKWEMVGWMILYILAIPVFSFGLPLYAFWNMDDFAWGNTRVVAGERGKKVVVSDEGKFDPSSIPRKRWEDYQAELWETQTSRDDARSEVSGYSYATKAHPHVSEYGYISRPGSTTGLVPAIPQMSHDPRTMSRMSLAHSEMGGNRMSSYGGSQFFSPDDMVGLPSDDALLAEIREILKTADLMTVTKKGIKQELERRFDVPLDAKRQYINSATEALLSGQL</sequence>
<dbReference type="GO" id="GO:0005886">
    <property type="term" value="C:plasma membrane"/>
    <property type="evidence" value="ECO:0007669"/>
    <property type="project" value="UniProtKB-SubCell"/>
</dbReference>
<accession>G3JCT7</accession>
<comment type="catalytic activity">
    <reaction evidence="16">
        <text>[(1-&gt;4)-N-acetyl-beta-D-glucosaminyl](n) + UDP-N-acetyl-alpha-D-glucosamine = [(1-&gt;4)-N-acetyl-beta-D-glucosaminyl](n+1) + UDP + H(+)</text>
        <dbReference type="Rhea" id="RHEA:16637"/>
        <dbReference type="Rhea" id="RHEA-COMP:9593"/>
        <dbReference type="Rhea" id="RHEA-COMP:9595"/>
        <dbReference type="ChEBI" id="CHEBI:15378"/>
        <dbReference type="ChEBI" id="CHEBI:17029"/>
        <dbReference type="ChEBI" id="CHEBI:57705"/>
        <dbReference type="ChEBI" id="CHEBI:58223"/>
        <dbReference type="EC" id="2.4.1.16"/>
    </reaction>
    <physiologicalReaction direction="left-to-right" evidence="16">
        <dbReference type="Rhea" id="RHEA:16638"/>
    </physiologicalReaction>
</comment>
<dbReference type="InParanoid" id="G3JCT7"/>
<evidence type="ECO:0000256" key="14">
    <source>
        <dbReference type="ARBA" id="ARBA00023203"/>
    </source>
</evidence>
<keyword evidence="4" id="KW-0328">Glycosyltransferase</keyword>
<evidence type="ECO:0000256" key="19">
    <source>
        <dbReference type="SAM" id="Phobius"/>
    </source>
</evidence>
<evidence type="ECO:0000256" key="11">
    <source>
        <dbReference type="ARBA" id="ARBA00023136"/>
    </source>
</evidence>
<evidence type="ECO:0000256" key="15">
    <source>
        <dbReference type="ARBA" id="ARBA00046342"/>
    </source>
</evidence>
<feature type="binding site" evidence="17">
    <location>
        <begin position="196"/>
        <end position="203"/>
    </location>
    <ligand>
        <name>ATP</name>
        <dbReference type="ChEBI" id="CHEBI:30616"/>
    </ligand>
</feature>
<evidence type="ECO:0000256" key="8">
    <source>
        <dbReference type="ARBA" id="ARBA00022840"/>
    </source>
</evidence>
<evidence type="ECO:0000313" key="22">
    <source>
        <dbReference type="EMBL" id="EGX94695.1"/>
    </source>
</evidence>
<evidence type="ECO:0000256" key="1">
    <source>
        <dbReference type="ARBA" id="ARBA00004651"/>
    </source>
</evidence>
<dbReference type="InterPro" id="IPR036961">
    <property type="entry name" value="Kinesin_motor_dom_sf"/>
</dbReference>
<organism evidence="22 23">
    <name type="scientific">Cordyceps militaris (strain CM01)</name>
    <name type="common">Caterpillar fungus</name>
    <dbReference type="NCBI Taxonomy" id="983644"/>
    <lineage>
        <taxon>Eukaryota</taxon>
        <taxon>Fungi</taxon>
        <taxon>Dikarya</taxon>
        <taxon>Ascomycota</taxon>
        <taxon>Pezizomycotina</taxon>
        <taxon>Sordariomycetes</taxon>
        <taxon>Hypocreomycetidae</taxon>
        <taxon>Hypocreales</taxon>
        <taxon>Cordycipitaceae</taxon>
        <taxon>Cordyceps</taxon>
    </lineage>
</organism>
<evidence type="ECO:0000256" key="10">
    <source>
        <dbReference type="ARBA" id="ARBA00023123"/>
    </source>
</evidence>
<dbReference type="FunFam" id="1.20.58.530:FF:000017">
    <property type="entry name" value="Chitin synthase ChsE"/>
    <property type="match status" value="1"/>
</dbReference>
<dbReference type="CDD" id="cd14879">
    <property type="entry name" value="MYSc_Myo17"/>
    <property type="match status" value="1"/>
</dbReference>
<evidence type="ECO:0000256" key="9">
    <source>
        <dbReference type="ARBA" id="ARBA00022989"/>
    </source>
</evidence>
<feature type="domain" description="DEK-C" evidence="21">
    <location>
        <begin position="1878"/>
        <end position="1933"/>
    </location>
</feature>
<evidence type="ECO:0000256" key="7">
    <source>
        <dbReference type="ARBA" id="ARBA00022741"/>
    </source>
</evidence>
<keyword evidence="12 17" id="KW-0505">Motor protein</keyword>
<dbReference type="GO" id="GO:0030436">
    <property type="term" value="P:asexual sporulation"/>
    <property type="evidence" value="ECO:0007669"/>
    <property type="project" value="UniProtKB-ARBA"/>
</dbReference>
<keyword evidence="23" id="KW-1185">Reference proteome</keyword>
<reference evidence="22 23" key="1">
    <citation type="journal article" date="2011" name="Genome Biol.">
        <title>Genome sequence of the insect pathogenic fungus Cordyceps militaris, a valued traditional Chinese medicine.</title>
        <authorList>
            <person name="Zheng P."/>
            <person name="Xia Y."/>
            <person name="Xiao G."/>
            <person name="Xiong C."/>
            <person name="Hu X."/>
            <person name="Zhang S."/>
            <person name="Zheng H."/>
            <person name="Huang Y."/>
            <person name="Zhou Y."/>
            <person name="Wang S."/>
            <person name="Zhao G.P."/>
            <person name="Liu X."/>
            <person name="St Leger R.J."/>
            <person name="Wang C."/>
        </authorList>
    </citation>
    <scope>NUCLEOTIDE SEQUENCE [LARGE SCALE GENOMIC DNA]</scope>
    <source>
        <strain evidence="22 23">CM01</strain>
    </source>
</reference>
<dbReference type="RefSeq" id="XP_006668181.1">
    <property type="nucleotide sequence ID" value="XM_006668118.1"/>
</dbReference>
<dbReference type="OMA" id="LEMHHQI"/>
<evidence type="ECO:0000256" key="13">
    <source>
        <dbReference type="ARBA" id="ARBA00023180"/>
    </source>
</evidence>
<evidence type="ECO:0000313" key="23">
    <source>
        <dbReference type="Proteomes" id="UP000001610"/>
    </source>
</evidence>
<dbReference type="InterPro" id="IPR029044">
    <property type="entry name" value="Nucleotide-diphossugar_trans"/>
</dbReference>
<dbReference type="PANTHER" id="PTHR22914">
    <property type="entry name" value="CHITIN SYNTHASE"/>
    <property type="match status" value="1"/>
</dbReference>
<keyword evidence="14 17" id="KW-0009">Actin-binding</keyword>
<feature type="transmembrane region" description="Helical" evidence="19">
    <location>
        <begin position="1285"/>
        <end position="1307"/>
    </location>
</feature>
<dbReference type="Gene3D" id="1.20.58.530">
    <property type="match status" value="1"/>
</dbReference>
<dbReference type="eggNOG" id="KOG2571">
    <property type="taxonomic scope" value="Eukaryota"/>
</dbReference>
<dbReference type="InterPro" id="IPR001199">
    <property type="entry name" value="Cyt_B5-like_heme/steroid-bd"/>
</dbReference>
<dbReference type="SUPFAM" id="SSF55856">
    <property type="entry name" value="Cytochrome b5-like heme/steroid binding domain"/>
    <property type="match status" value="1"/>
</dbReference>
<dbReference type="KEGG" id="cmt:CCM_02966"/>
<dbReference type="InterPro" id="IPR036400">
    <property type="entry name" value="Cyt_B5-like_heme/steroid_sf"/>
</dbReference>
<keyword evidence="7 17" id="KW-0547">Nucleotide-binding</keyword>
<dbReference type="OrthoDB" id="370884at2759"/>
<evidence type="ECO:0000256" key="16">
    <source>
        <dbReference type="ARBA" id="ARBA00049510"/>
    </source>
</evidence>
<proteinExistence type="inferred from homology"/>
<feature type="transmembrane region" description="Helical" evidence="19">
    <location>
        <begin position="1014"/>
        <end position="1034"/>
    </location>
</feature>
<keyword evidence="3" id="KW-1003">Cell membrane</keyword>
<evidence type="ECO:0000256" key="5">
    <source>
        <dbReference type="ARBA" id="ARBA00022679"/>
    </source>
</evidence>
<evidence type="ECO:0000256" key="3">
    <source>
        <dbReference type="ARBA" id="ARBA00022475"/>
    </source>
</evidence>
<evidence type="ECO:0000256" key="2">
    <source>
        <dbReference type="ARBA" id="ARBA00012543"/>
    </source>
</evidence>
<dbReference type="Pfam" id="PF00063">
    <property type="entry name" value="Myosin_head"/>
    <property type="match status" value="1"/>
</dbReference>
<name>G3JCT7_CORMM</name>
<dbReference type="InterPro" id="IPR004835">
    <property type="entry name" value="Chitin_synth"/>
</dbReference>
<evidence type="ECO:0000259" key="21">
    <source>
        <dbReference type="PROSITE" id="PS51998"/>
    </source>
</evidence>
<dbReference type="FunFam" id="1.10.10.820:FF:000012">
    <property type="entry name" value="Chitin synthase ChsE"/>
    <property type="match status" value="1"/>
</dbReference>
<dbReference type="Gene3D" id="1.10.10.60">
    <property type="entry name" value="Homeodomain-like"/>
    <property type="match status" value="1"/>
</dbReference>
<dbReference type="GO" id="GO:0006031">
    <property type="term" value="P:chitin biosynthetic process"/>
    <property type="evidence" value="ECO:0007669"/>
    <property type="project" value="UniProtKB-ARBA"/>
</dbReference>
<dbReference type="Gene3D" id="1.20.120.720">
    <property type="entry name" value="Myosin VI head, motor domain, U50 subdomain"/>
    <property type="match status" value="1"/>
</dbReference>
<keyword evidence="5" id="KW-0808">Transferase</keyword>
<dbReference type="Gene3D" id="3.40.850.10">
    <property type="entry name" value="Kinesin motor domain"/>
    <property type="match status" value="1"/>
</dbReference>
<evidence type="ECO:0000256" key="4">
    <source>
        <dbReference type="ARBA" id="ARBA00022676"/>
    </source>
</evidence>
<dbReference type="STRING" id="983644.G3JCT7"/>
<dbReference type="EMBL" id="JH126400">
    <property type="protein sequence ID" value="EGX94695.1"/>
    <property type="molecule type" value="Genomic_DNA"/>
</dbReference>
<dbReference type="SUPFAM" id="SSF53448">
    <property type="entry name" value="Nucleotide-diphospho-sugar transferases"/>
    <property type="match status" value="1"/>
</dbReference>
<evidence type="ECO:0000256" key="17">
    <source>
        <dbReference type="PROSITE-ProRule" id="PRU00782"/>
    </source>
</evidence>
<dbReference type="PROSITE" id="PS51456">
    <property type="entry name" value="MYOSIN_MOTOR"/>
    <property type="match status" value="1"/>
</dbReference>
<dbReference type="HOGENOM" id="CLU_000192_0_2_1"/>
<dbReference type="Pfam" id="PF03142">
    <property type="entry name" value="Chitin_synth_2"/>
    <property type="match status" value="1"/>
</dbReference>
<dbReference type="SUPFAM" id="SSF109715">
    <property type="entry name" value="DEK C-terminal domain"/>
    <property type="match status" value="1"/>
</dbReference>
<dbReference type="InterPro" id="IPR027417">
    <property type="entry name" value="P-loop_NTPase"/>
</dbReference>
<evidence type="ECO:0000256" key="18">
    <source>
        <dbReference type="SAM" id="MobiDB-lite"/>
    </source>
</evidence>
<dbReference type="FunFam" id="1.10.10.60:FF:000337">
    <property type="entry name" value="Chitin synthase 8"/>
    <property type="match status" value="1"/>
</dbReference>
<evidence type="ECO:0000256" key="12">
    <source>
        <dbReference type="ARBA" id="ARBA00023175"/>
    </source>
</evidence>
<dbReference type="SUPFAM" id="SSF52540">
    <property type="entry name" value="P-loop containing nucleoside triphosphate hydrolases"/>
    <property type="match status" value="1"/>
</dbReference>
<dbReference type="GO" id="GO:0031505">
    <property type="term" value="P:fungal-type cell wall organization"/>
    <property type="evidence" value="ECO:0007669"/>
    <property type="project" value="UniProtKB-ARBA"/>
</dbReference>
<comment type="caution">
    <text evidence="17">Lacks conserved residue(s) required for the propagation of feature annotation.</text>
</comment>
<keyword evidence="13" id="KW-0325">Glycoprotein</keyword>
<keyword evidence="9 19" id="KW-1133">Transmembrane helix</keyword>
<feature type="compositionally biased region" description="Polar residues" evidence="18">
    <location>
        <begin position="672"/>
        <end position="687"/>
    </location>
</feature>
<dbReference type="eggNOG" id="KOG4229">
    <property type="taxonomic scope" value="Eukaryota"/>
</dbReference>
<dbReference type="GeneID" id="18164993"/>
<evidence type="ECO:0000256" key="6">
    <source>
        <dbReference type="ARBA" id="ARBA00022692"/>
    </source>
</evidence>
<dbReference type="EC" id="2.4.1.16" evidence="2"/>
<feature type="transmembrane region" description="Helical" evidence="19">
    <location>
        <begin position="1666"/>
        <end position="1687"/>
    </location>
</feature>
<feature type="domain" description="Myosin motor" evidence="20">
    <location>
        <begin position="1"/>
        <end position="798"/>
    </location>
</feature>
<comment type="subcellular location">
    <subcellularLocation>
        <location evidence="1">Cell membrane</location>
        <topology evidence="1">Multi-pass membrane protein</topology>
    </subcellularLocation>
</comment>
<dbReference type="GO" id="GO:0005524">
    <property type="term" value="F:ATP binding"/>
    <property type="evidence" value="ECO:0007669"/>
    <property type="project" value="UniProtKB-UniRule"/>
</dbReference>
<evidence type="ECO:0000259" key="20">
    <source>
        <dbReference type="PROSITE" id="PS51456"/>
    </source>
</evidence>
<dbReference type="Proteomes" id="UP000001610">
    <property type="component" value="Unassembled WGS sequence"/>
</dbReference>
<gene>
    <name evidence="22" type="ORF">CCM_02966</name>
</gene>
<dbReference type="FunFam" id="3.40.850.10:FF:000055">
    <property type="entry name" value="Chitin synthase ChsE"/>
    <property type="match status" value="1"/>
</dbReference>
<dbReference type="PROSITE" id="PS51998">
    <property type="entry name" value="DEK_C"/>
    <property type="match status" value="1"/>
</dbReference>